<evidence type="ECO:0000256" key="2">
    <source>
        <dbReference type="ARBA" id="ARBA00009410"/>
    </source>
</evidence>
<gene>
    <name evidence="6" type="ORF">OJ996_04295</name>
</gene>
<comment type="similarity">
    <text evidence="2">Belongs to the DadA oxidoreductase family.</text>
</comment>
<comment type="caution">
    <text evidence="6">The sequence shown here is derived from an EMBL/GenBank/DDBJ whole genome shotgun (WGS) entry which is preliminary data.</text>
</comment>
<evidence type="ECO:0000259" key="5">
    <source>
        <dbReference type="Pfam" id="PF01266"/>
    </source>
</evidence>
<dbReference type="Pfam" id="PF01266">
    <property type="entry name" value="DAO"/>
    <property type="match status" value="1"/>
</dbReference>
<evidence type="ECO:0000256" key="4">
    <source>
        <dbReference type="ARBA" id="ARBA00023002"/>
    </source>
</evidence>
<dbReference type="SUPFAM" id="SSF51905">
    <property type="entry name" value="FAD/NAD(P)-binding domain"/>
    <property type="match status" value="1"/>
</dbReference>
<proteinExistence type="inferred from homology"/>
<dbReference type="EMBL" id="JAPDDR010000002">
    <property type="protein sequence ID" value="MCW1912779.1"/>
    <property type="molecule type" value="Genomic_DNA"/>
</dbReference>
<protein>
    <submittedName>
        <fullName evidence="6">TIGR03364 family FAD-dependent oxidoreductase</fullName>
    </submittedName>
</protein>
<dbReference type="PANTHER" id="PTHR13847:SF286">
    <property type="entry name" value="D-AMINO ACID DEHYDROGENASE"/>
    <property type="match status" value="1"/>
</dbReference>
<feature type="domain" description="FAD dependent oxidoreductase" evidence="5">
    <location>
        <begin position="8"/>
        <end position="369"/>
    </location>
</feature>
<dbReference type="InterPro" id="IPR036188">
    <property type="entry name" value="FAD/NAD-bd_sf"/>
</dbReference>
<evidence type="ECO:0000256" key="1">
    <source>
        <dbReference type="ARBA" id="ARBA00001974"/>
    </source>
</evidence>
<dbReference type="InterPro" id="IPR006076">
    <property type="entry name" value="FAD-dep_OxRdtase"/>
</dbReference>
<comment type="cofactor">
    <cofactor evidence="1">
        <name>FAD</name>
        <dbReference type="ChEBI" id="CHEBI:57692"/>
    </cofactor>
</comment>
<keyword evidence="3" id="KW-0285">Flavoprotein</keyword>
<dbReference type="NCBIfam" id="TIGR03364">
    <property type="entry name" value="HpnW_proposed"/>
    <property type="match status" value="1"/>
</dbReference>
<evidence type="ECO:0000313" key="6">
    <source>
        <dbReference type="EMBL" id="MCW1912779.1"/>
    </source>
</evidence>
<dbReference type="Gene3D" id="3.30.9.10">
    <property type="entry name" value="D-Amino Acid Oxidase, subunit A, domain 2"/>
    <property type="match status" value="1"/>
</dbReference>
<dbReference type="Gene3D" id="3.50.50.60">
    <property type="entry name" value="FAD/NAD(P)-binding domain"/>
    <property type="match status" value="1"/>
</dbReference>
<sequence length="380" mass="41641">MKTSAPQVAIVGAGIVGLAHAWAAARAGCRVTVFERSDKARGASVRNFGMCWPIGQASEHFETALRSRELWQEFTAATGAYARATGSVHVVAHEDEAAVLEEFVMAMKGTPYQVSMLTPARVESDVPGVRRGVARAGMLSGSEINLDPREALALLPPFLKERHGVEFRWKTAVCHVGEGVLRTASGESHAFDEAYVCSGHDFETLFPEVFAASPLKPCKLQMMRTVPQPGGWKLGPMLASGLTLRQYSSFHGCPSLAAVKARVAREMPELDRYGIHVMASQDRFGSIVLGDSHEYGGDIEIFDKMEIDELMLRELRKLFDFPDWRIAERWHGIYAKHFGDVEFRADVLPGVQIATGTSGSGMTMSFGLADRHFSTRIAPV</sequence>
<evidence type="ECO:0000256" key="3">
    <source>
        <dbReference type="ARBA" id="ARBA00022630"/>
    </source>
</evidence>
<name>A0ABT3FZW9_9BACT</name>
<keyword evidence="4" id="KW-0560">Oxidoreductase</keyword>
<organism evidence="6 7">
    <name type="scientific">Luteolibacter rhizosphaerae</name>
    <dbReference type="NCBI Taxonomy" id="2989719"/>
    <lineage>
        <taxon>Bacteria</taxon>
        <taxon>Pseudomonadati</taxon>
        <taxon>Verrucomicrobiota</taxon>
        <taxon>Verrucomicrobiia</taxon>
        <taxon>Verrucomicrobiales</taxon>
        <taxon>Verrucomicrobiaceae</taxon>
        <taxon>Luteolibacter</taxon>
    </lineage>
</organism>
<dbReference type="RefSeq" id="WP_264511549.1">
    <property type="nucleotide sequence ID" value="NZ_JAPDDR010000002.1"/>
</dbReference>
<accession>A0ABT3FZW9</accession>
<dbReference type="PANTHER" id="PTHR13847">
    <property type="entry name" value="SARCOSINE DEHYDROGENASE-RELATED"/>
    <property type="match status" value="1"/>
</dbReference>
<evidence type="ECO:0000313" key="7">
    <source>
        <dbReference type="Proteomes" id="UP001165653"/>
    </source>
</evidence>
<keyword evidence="7" id="KW-1185">Reference proteome</keyword>
<dbReference type="Proteomes" id="UP001165653">
    <property type="component" value="Unassembled WGS sequence"/>
</dbReference>
<dbReference type="InterPro" id="IPR017741">
    <property type="entry name" value="FAD-dependent_OxRdtase_HpnW"/>
</dbReference>
<reference evidence="6" key="1">
    <citation type="submission" date="2022-10" db="EMBL/GenBank/DDBJ databases">
        <title>Luteolibacter sp. GHJ8, whole genome shotgun sequencing project.</title>
        <authorList>
            <person name="Zhao G."/>
            <person name="Shen L."/>
        </authorList>
    </citation>
    <scope>NUCLEOTIDE SEQUENCE</scope>
    <source>
        <strain evidence="6">GHJ8</strain>
    </source>
</reference>